<protein>
    <submittedName>
        <fullName evidence="2">Uncharacterized protein</fullName>
    </submittedName>
</protein>
<feature type="transmembrane region" description="Helical" evidence="1">
    <location>
        <begin position="9"/>
        <end position="30"/>
    </location>
</feature>
<gene>
    <name evidence="2" type="ORF">COV08_00845</name>
</gene>
<dbReference type="Proteomes" id="UP000230431">
    <property type="component" value="Unassembled WGS sequence"/>
</dbReference>
<dbReference type="EMBL" id="PCYK01000005">
    <property type="protein sequence ID" value="PIR46226.1"/>
    <property type="molecule type" value="Genomic_DNA"/>
</dbReference>
<comment type="caution">
    <text evidence="2">The sequence shown here is derived from an EMBL/GenBank/DDBJ whole genome shotgun (WGS) entry which is preliminary data.</text>
</comment>
<sequence>MKSKFAKIISLWSTVNLLLLAVWVGLFFLIDQKNQAVTSLLQANQPVTEETDTLATLVDPERQRLMDEYLINASSTIVFLEELEQLGRQTGIDLSIGQAVEQGGQLGLSLKAEASFDRLGQFLTSLELLPYAVRVNRLELRQKDKTWQGDFFLLVLQNEDEA</sequence>
<proteinExistence type="predicted"/>
<keyword evidence="1" id="KW-1133">Transmembrane helix</keyword>
<accession>A0A2H0RII9</accession>
<organism evidence="2 3">
    <name type="scientific">Candidatus Vogelbacteria bacterium CG10_big_fil_rev_8_21_14_0_10_49_38</name>
    <dbReference type="NCBI Taxonomy" id="1975043"/>
    <lineage>
        <taxon>Bacteria</taxon>
        <taxon>Candidatus Vogeliibacteriota</taxon>
    </lineage>
</organism>
<reference evidence="2 3" key="1">
    <citation type="submission" date="2017-09" db="EMBL/GenBank/DDBJ databases">
        <title>Depth-based differentiation of microbial function through sediment-hosted aquifers and enrichment of novel symbionts in the deep terrestrial subsurface.</title>
        <authorList>
            <person name="Probst A.J."/>
            <person name="Ladd B."/>
            <person name="Jarett J.K."/>
            <person name="Geller-Mcgrath D.E."/>
            <person name="Sieber C.M."/>
            <person name="Emerson J.B."/>
            <person name="Anantharaman K."/>
            <person name="Thomas B.C."/>
            <person name="Malmstrom R."/>
            <person name="Stieglmeier M."/>
            <person name="Klingl A."/>
            <person name="Woyke T."/>
            <person name="Ryan C.M."/>
            <person name="Banfield J.F."/>
        </authorList>
    </citation>
    <scope>NUCLEOTIDE SEQUENCE [LARGE SCALE GENOMIC DNA]</scope>
    <source>
        <strain evidence="2">CG10_big_fil_rev_8_21_14_0_10_49_38</strain>
    </source>
</reference>
<name>A0A2H0RII9_9BACT</name>
<evidence type="ECO:0000313" key="3">
    <source>
        <dbReference type="Proteomes" id="UP000230431"/>
    </source>
</evidence>
<evidence type="ECO:0000313" key="2">
    <source>
        <dbReference type="EMBL" id="PIR46226.1"/>
    </source>
</evidence>
<dbReference type="AlphaFoldDB" id="A0A2H0RII9"/>
<evidence type="ECO:0000256" key="1">
    <source>
        <dbReference type="SAM" id="Phobius"/>
    </source>
</evidence>
<keyword evidence="1" id="KW-0472">Membrane</keyword>
<keyword evidence="1" id="KW-0812">Transmembrane</keyword>